<dbReference type="EMBL" id="BSYI01000001">
    <property type="protein sequence ID" value="GMG81001.1"/>
    <property type="molecule type" value="Genomic_DNA"/>
</dbReference>
<dbReference type="InterPro" id="IPR015422">
    <property type="entry name" value="PyrdxlP-dep_Trfase_small"/>
</dbReference>
<dbReference type="SUPFAM" id="SSF53383">
    <property type="entry name" value="PLP-dependent transferases"/>
    <property type="match status" value="1"/>
</dbReference>
<dbReference type="InterPro" id="IPR015424">
    <property type="entry name" value="PyrdxlP-dep_Trfase"/>
</dbReference>
<protein>
    <submittedName>
        <fullName evidence="4">Serine hydroxymethyltransferase</fullName>
    </submittedName>
</protein>
<evidence type="ECO:0000256" key="2">
    <source>
        <dbReference type="ARBA" id="ARBA00022898"/>
    </source>
</evidence>
<accession>A0ABQ6LCA9</accession>
<comment type="caution">
    <text evidence="4">The sequence shown here is derived from an EMBL/GenBank/DDBJ whole genome shotgun (WGS) entry which is preliminary data.</text>
</comment>
<feature type="domain" description="Serine hydroxymethyltransferase-like" evidence="3">
    <location>
        <begin position="53"/>
        <end position="418"/>
    </location>
</feature>
<comment type="cofactor">
    <cofactor evidence="1">
        <name>pyridoxal 5'-phosphate</name>
        <dbReference type="ChEBI" id="CHEBI:597326"/>
    </cofactor>
</comment>
<dbReference type="InterPro" id="IPR039429">
    <property type="entry name" value="SHMT-like_dom"/>
</dbReference>
<dbReference type="Proteomes" id="UP001239909">
    <property type="component" value="Unassembled WGS sequence"/>
</dbReference>
<dbReference type="PANTHER" id="PTHR11680:SF35">
    <property type="entry name" value="SERINE HYDROXYMETHYLTRANSFERASE 1"/>
    <property type="match status" value="1"/>
</dbReference>
<dbReference type="PANTHER" id="PTHR11680">
    <property type="entry name" value="SERINE HYDROXYMETHYLTRANSFERASE"/>
    <property type="match status" value="1"/>
</dbReference>
<dbReference type="Pfam" id="PF00464">
    <property type="entry name" value="SHMT"/>
    <property type="match status" value="1"/>
</dbReference>
<gene>
    <name evidence="4" type="primary">glyA</name>
    <name evidence="4" type="ORF">LNKW23_02130</name>
</gene>
<reference evidence="4 5" key="1">
    <citation type="submission" date="2023-04" db="EMBL/GenBank/DDBJ databases">
        <title>Marinoamorphus aggregata gen. nov., sp. Nov., isolate from tissue of brittle star Ophioplocus japonicus.</title>
        <authorList>
            <person name="Kawano K."/>
            <person name="Sawayama S."/>
            <person name="Nakagawa S."/>
        </authorList>
    </citation>
    <scope>NUCLEOTIDE SEQUENCE [LARGE SCALE GENOMIC DNA]</scope>
    <source>
        <strain evidence="4 5">NKW23</strain>
    </source>
</reference>
<sequence length="448" mass="45906">MTETSAPTDTVPAEAEPTWLAAPARARIAEIEAGLAGRDAAGLAAEIERLVAADEALRARHSINLDPAANVMNPAAEALMARGLSGRPSLGHPGTKYEAGLEEIEQIEVIASRLARQVFGARFAEIRLGSGAMANLAAFMAVCRPGDAVIVPPASVGGHVTHHLPGAAGLYGLKVHAAPVNPQTYSVDPEGVAALAARVGPRLITIGGSLNLGHHPVAELAAIAREHGARLMFDAAHLSGPIAGGAWPDPLSEGADLMTLSTYKSLGGPPGGLVLTNDPGLAGRIDAIAFPGLTANPDPGRIAALARTLLDWVAFGPEAAREMVAAARTLAAELYRHGLPVAFAGDDATRSHALALQAARWGGGAAMAARLRRAGLLACPIGLPDGRDGVAEGLRIGTSEISRRGMGVEEMGALAELIARALEGDPAAVAPDVGRLAARHDRLRHVLP</sequence>
<organism evidence="4 5">
    <name type="scientific">Paralimibaculum aggregatum</name>
    <dbReference type="NCBI Taxonomy" id="3036245"/>
    <lineage>
        <taxon>Bacteria</taxon>
        <taxon>Pseudomonadati</taxon>
        <taxon>Pseudomonadota</taxon>
        <taxon>Alphaproteobacteria</taxon>
        <taxon>Rhodobacterales</taxon>
        <taxon>Paracoccaceae</taxon>
        <taxon>Paralimibaculum</taxon>
    </lineage>
</organism>
<dbReference type="InterPro" id="IPR049943">
    <property type="entry name" value="Ser_HO-MeTrfase-like"/>
</dbReference>
<proteinExistence type="predicted"/>
<evidence type="ECO:0000259" key="3">
    <source>
        <dbReference type="Pfam" id="PF00464"/>
    </source>
</evidence>
<keyword evidence="5" id="KW-1185">Reference proteome</keyword>
<evidence type="ECO:0000313" key="4">
    <source>
        <dbReference type="EMBL" id="GMG81001.1"/>
    </source>
</evidence>
<dbReference type="Gene3D" id="3.40.640.10">
    <property type="entry name" value="Type I PLP-dependent aspartate aminotransferase-like (Major domain)"/>
    <property type="match status" value="1"/>
</dbReference>
<keyword evidence="2" id="KW-0663">Pyridoxal phosphate</keyword>
<name>A0ABQ6LCA9_9RHOB</name>
<evidence type="ECO:0000313" key="5">
    <source>
        <dbReference type="Proteomes" id="UP001239909"/>
    </source>
</evidence>
<evidence type="ECO:0000256" key="1">
    <source>
        <dbReference type="ARBA" id="ARBA00001933"/>
    </source>
</evidence>
<dbReference type="RefSeq" id="WP_285669618.1">
    <property type="nucleotide sequence ID" value="NZ_BSYI01000001.1"/>
</dbReference>
<dbReference type="Gene3D" id="3.90.1150.10">
    <property type="entry name" value="Aspartate Aminotransferase, domain 1"/>
    <property type="match status" value="1"/>
</dbReference>
<dbReference type="InterPro" id="IPR015421">
    <property type="entry name" value="PyrdxlP-dep_Trfase_major"/>
</dbReference>